<dbReference type="Gene3D" id="3.40.30.10">
    <property type="entry name" value="Glutaredoxin"/>
    <property type="match status" value="1"/>
</dbReference>
<accession>A0A6J1T4N1</accession>
<name>A0A6J1T4N1_FRAOC</name>
<dbReference type="SFLD" id="SFLDG01153">
    <property type="entry name" value="Main.4:_Theta-like"/>
    <property type="match status" value="1"/>
</dbReference>
<dbReference type="CDD" id="cd03177">
    <property type="entry name" value="GST_C_Delta_Epsilon"/>
    <property type="match status" value="1"/>
</dbReference>
<dbReference type="InterPro" id="IPR036249">
    <property type="entry name" value="Thioredoxin-like_sf"/>
</dbReference>
<feature type="domain" description="GST N-terminal" evidence="2">
    <location>
        <begin position="1"/>
        <end position="82"/>
    </location>
</feature>
<organism evidence="4 5">
    <name type="scientific">Frankliniella occidentalis</name>
    <name type="common">Western flower thrips</name>
    <name type="synonym">Euthrips occidentalis</name>
    <dbReference type="NCBI Taxonomy" id="133901"/>
    <lineage>
        <taxon>Eukaryota</taxon>
        <taxon>Metazoa</taxon>
        <taxon>Ecdysozoa</taxon>
        <taxon>Arthropoda</taxon>
        <taxon>Hexapoda</taxon>
        <taxon>Insecta</taxon>
        <taxon>Pterygota</taxon>
        <taxon>Neoptera</taxon>
        <taxon>Paraneoptera</taxon>
        <taxon>Thysanoptera</taxon>
        <taxon>Terebrantia</taxon>
        <taxon>Thripoidea</taxon>
        <taxon>Thripidae</taxon>
        <taxon>Frankliniella</taxon>
    </lineage>
</organism>
<proteinExistence type="predicted"/>
<dbReference type="InterPro" id="IPR010987">
    <property type="entry name" value="Glutathione-S-Trfase_C-like"/>
</dbReference>
<dbReference type="FunFam" id="3.40.30.10:FF:000034">
    <property type="entry name" value="glutathione S-transferase 1"/>
    <property type="match status" value="1"/>
</dbReference>
<dbReference type="PROSITE" id="PS50405">
    <property type="entry name" value="GST_CTER"/>
    <property type="match status" value="1"/>
</dbReference>
<dbReference type="Gene3D" id="1.20.1050.10">
    <property type="match status" value="1"/>
</dbReference>
<dbReference type="PANTHER" id="PTHR43969:SF9">
    <property type="entry name" value="GLUTATHIONE S TRANSFERASE D10, ISOFORM A-RELATED"/>
    <property type="match status" value="1"/>
</dbReference>
<evidence type="ECO:0000259" key="3">
    <source>
        <dbReference type="PROSITE" id="PS50405"/>
    </source>
</evidence>
<feature type="domain" description="GST C-terminal" evidence="3">
    <location>
        <begin position="87"/>
        <end position="216"/>
    </location>
</feature>
<gene>
    <name evidence="5" type="primary">LOC113212181</name>
</gene>
<dbReference type="SUPFAM" id="SSF47616">
    <property type="entry name" value="GST C-terminal domain-like"/>
    <property type="match status" value="1"/>
</dbReference>
<dbReference type="SFLD" id="SFLDS00019">
    <property type="entry name" value="Glutathione_Transferase_(cytos"/>
    <property type="match status" value="1"/>
</dbReference>
<dbReference type="Pfam" id="PF00043">
    <property type="entry name" value="GST_C"/>
    <property type="match status" value="1"/>
</dbReference>
<dbReference type="SMR" id="A0A6J1T4N1"/>
<reference evidence="5" key="1">
    <citation type="submission" date="2025-08" db="UniProtKB">
        <authorList>
            <consortium name="RefSeq"/>
        </authorList>
    </citation>
    <scope>IDENTIFICATION</scope>
    <source>
        <tissue evidence="5">Whole organism</tissue>
    </source>
</reference>
<dbReference type="Proteomes" id="UP000504606">
    <property type="component" value="Unplaced"/>
</dbReference>
<keyword evidence="4" id="KW-1185">Reference proteome</keyword>
<dbReference type="SFLD" id="SFLDG00358">
    <property type="entry name" value="Main_(cytGST)"/>
    <property type="match status" value="1"/>
</dbReference>
<dbReference type="GO" id="GO:0004364">
    <property type="term" value="F:glutathione transferase activity"/>
    <property type="evidence" value="ECO:0007669"/>
    <property type="project" value="TreeGrafter"/>
</dbReference>
<dbReference type="InterPro" id="IPR004046">
    <property type="entry name" value="GST_C"/>
</dbReference>
<dbReference type="RefSeq" id="XP_026286575.1">
    <property type="nucleotide sequence ID" value="XM_026430790.2"/>
</dbReference>
<dbReference type="SUPFAM" id="SSF52833">
    <property type="entry name" value="Thioredoxin-like"/>
    <property type="match status" value="1"/>
</dbReference>
<dbReference type="OrthoDB" id="2309723at2759"/>
<protein>
    <submittedName>
        <fullName evidence="5">Glutathione S-transferase 1-like</fullName>
    </submittedName>
</protein>
<evidence type="ECO:0000313" key="5">
    <source>
        <dbReference type="RefSeq" id="XP_026286575.1"/>
    </source>
</evidence>
<dbReference type="PANTHER" id="PTHR43969">
    <property type="entry name" value="GLUTATHIONE S TRANSFERASE D10, ISOFORM A-RELATED"/>
    <property type="match status" value="1"/>
</dbReference>
<comment type="subunit">
    <text evidence="1">Homodimer.</text>
</comment>
<dbReference type="GO" id="GO:0006749">
    <property type="term" value="P:glutathione metabolic process"/>
    <property type="evidence" value="ECO:0007669"/>
    <property type="project" value="TreeGrafter"/>
</dbReference>
<sequence>MAIILYGDELSPPVRAVMLTCKALGIDYEFKKVSLLNGDHLKPEFVKINPLHTVPTIQDGDFVIYDSHAIATYLADKASDDSWYPKDIKKRAIVNQRLHFDNAILFTRIRDMLEPVIFSGLSAYQPEKTQRLDAALELLSNLIQDGGWLTGDKPSIADTCAAASVSTILAVLPSVKVPEKVAAWFKKCEQELPEYQTVNKPGADNLGEIMQSKLKE</sequence>
<evidence type="ECO:0000256" key="1">
    <source>
        <dbReference type="ARBA" id="ARBA00011738"/>
    </source>
</evidence>
<dbReference type="PROSITE" id="PS50404">
    <property type="entry name" value="GST_NTER"/>
    <property type="match status" value="1"/>
</dbReference>
<dbReference type="InterPro" id="IPR004045">
    <property type="entry name" value="Glutathione_S-Trfase_N"/>
</dbReference>
<dbReference type="InterPro" id="IPR040079">
    <property type="entry name" value="Glutathione_S-Trfase"/>
</dbReference>
<evidence type="ECO:0000313" key="4">
    <source>
        <dbReference type="Proteomes" id="UP000504606"/>
    </source>
</evidence>
<dbReference type="CDD" id="cd03045">
    <property type="entry name" value="GST_N_Delta_Epsilon"/>
    <property type="match status" value="1"/>
</dbReference>
<dbReference type="InterPro" id="IPR036282">
    <property type="entry name" value="Glutathione-S-Trfase_C_sf"/>
</dbReference>
<dbReference type="GeneID" id="113212181"/>
<evidence type="ECO:0000259" key="2">
    <source>
        <dbReference type="PROSITE" id="PS50404"/>
    </source>
</evidence>
<dbReference type="AlphaFoldDB" id="A0A6J1T4N1"/>
<dbReference type="KEGG" id="foc:113212181"/>
<dbReference type="FunFam" id="1.20.1050.10:FF:000007">
    <property type="entry name" value="Glutathione S-transferase 1-1"/>
    <property type="match status" value="1"/>
</dbReference>
<dbReference type="Pfam" id="PF13417">
    <property type="entry name" value="GST_N_3"/>
    <property type="match status" value="1"/>
</dbReference>